<accession>A0AAN7V5J9</accession>
<proteinExistence type="predicted"/>
<reference evidence="1 2" key="1">
    <citation type="submission" date="2023-10" db="EMBL/GenBank/DDBJ databases">
        <title>Draft genome sequence of Xylaria bambusicola isolate GMP-LS, the root and basal stem rot pathogen of sugarcane in Indonesia.</title>
        <authorList>
            <person name="Selvaraj P."/>
            <person name="Muralishankar V."/>
            <person name="Muruganantham S."/>
            <person name="Sp S."/>
            <person name="Haryani S."/>
            <person name="Lau K.J.X."/>
            <person name="Naqvi N.I."/>
        </authorList>
    </citation>
    <scope>NUCLEOTIDE SEQUENCE [LARGE SCALE GENOMIC DNA]</scope>
    <source>
        <strain evidence="1">GMP-LS</strain>
    </source>
</reference>
<dbReference type="Proteomes" id="UP001305414">
    <property type="component" value="Unassembled WGS sequence"/>
</dbReference>
<protein>
    <submittedName>
        <fullName evidence="1">Uncharacterized protein</fullName>
    </submittedName>
</protein>
<sequence>MAMQLHRSDTDIVLGAPYLNREAEDLETVGLFWSRFRFASSIASIIPRVSWLRCKKPARTLSLMLFPGTILSKLPVPKRREMTNHPLLDIMVTFYDHGAGVGSKQMSIKGHGPIITHTEGSKFLLFVEFSASEDSCQSRDGPY</sequence>
<name>A0AAN7V5J9_9PEZI</name>
<keyword evidence="2" id="KW-1185">Reference proteome</keyword>
<comment type="caution">
    <text evidence="1">The sequence shown here is derived from an EMBL/GenBank/DDBJ whole genome shotgun (WGS) entry which is preliminary data.</text>
</comment>
<evidence type="ECO:0000313" key="1">
    <source>
        <dbReference type="EMBL" id="KAK5636664.1"/>
    </source>
</evidence>
<organism evidence="1 2">
    <name type="scientific">Xylaria bambusicola</name>
    <dbReference type="NCBI Taxonomy" id="326684"/>
    <lineage>
        <taxon>Eukaryota</taxon>
        <taxon>Fungi</taxon>
        <taxon>Dikarya</taxon>
        <taxon>Ascomycota</taxon>
        <taxon>Pezizomycotina</taxon>
        <taxon>Sordariomycetes</taxon>
        <taxon>Xylariomycetidae</taxon>
        <taxon>Xylariales</taxon>
        <taxon>Xylariaceae</taxon>
        <taxon>Xylaria</taxon>
    </lineage>
</organism>
<dbReference type="AlphaFoldDB" id="A0AAN7V5J9"/>
<dbReference type="EMBL" id="JAWHQM010000074">
    <property type="protein sequence ID" value="KAK5636664.1"/>
    <property type="molecule type" value="Genomic_DNA"/>
</dbReference>
<gene>
    <name evidence="1" type="ORF">RRF57_012376</name>
</gene>
<evidence type="ECO:0000313" key="2">
    <source>
        <dbReference type="Proteomes" id="UP001305414"/>
    </source>
</evidence>